<proteinExistence type="predicted"/>
<dbReference type="OrthoDB" id="61573at2"/>
<evidence type="ECO:0000313" key="3">
    <source>
        <dbReference type="Proteomes" id="UP000250163"/>
    </source>
</evidence>
<dbReference type="KEGG" id="mya:MORIYA_2063"/>
<dbReference type="AlphaFoldDB" id="A0A330LRF2"/>
<keyword evidence="1" id="KW-0732">Signal</keyword>
<evidence type="ECO:0000256" key="1">
    <source>
        <dbReference type="SAM" id="SignalP"/>
    </source>
</evidence>
<evidence type="ECO:0008006" key="4">
    <source>
        <dbReference type="Google" id="ProtNLM"/>
    </source>
</evidence>
<dbReference type="EMBL" id="LS483250">
    <property type="protein sequence ID" value="SQD78541.1"/>
    <property type="molecule type" value="Genomic_DNA"/>
</dbReference>
<dbReference type="SUPFAM" id="SSF55486">
    <property type="entry name" value="Metalloproteases ('zincins'), catalytic domain"/>
    <property type="match status" value="1"/>
</dbReference>
<accession>A0A330LRF2</accession>
<feature type="signal peptide" evidence="1">
    <location>
        <begin position="1"/>
        <end position="29"/>
    </location>
</feature>
<evidence type="ECO:0000313" key="2">
    <source>
        <dbReference type="EMBL" id="SQD78541.1"/>
    </source>
</evidence>
<name>A0A330LRF2_9GAMM</name>
<feature type="chain" id="PRO_5016368662" description="Peptidase M10 metallopeptidase domain-containing protein" evidence="1">
    <location>
        <begin position="30"/>
        <end position="264"/>
    </location>
</feature>
<sequence length="264" mass="29192">MRFFTLKNSAILSITTILYLIGCTNTAQANNVVKTVSNGALTFELEFEDELQLTHGRALVWSDALQQPYIDAANQWLTALVGVEGKSQHTIRMRIAVEKMNDGNGYAGPDSEEQVGEYEIPTSGTLVIGNHTYEQGFDQVEFKANILHEMGHILGIGSYTEAFTEYSEAYQGNVLKVPNSMAAKKYNQIYGNTYLYVPISDDGGHLYDYVLQEDKKRILDNGQVLAPLTQEFMANGVVFGAVTLGVLDDIGYDVSYRGAEGYQP</sequence>
<dbReference type="Proteomes" id="UP000250163">
    <property type="component" value="Chromosome MORIYA"/>
</dbReference>
<protein>
    <recommendedName>
        <fullName evidence="4">Peptidase M10 metallopeptidase domain-containing protein</fullName>
    </recommendedName>
</protein>
<reference evidence="3" key="1">
    <citation type="submission" date="2018-05" db="EMBL/GenBank/DDBJ databases">
        <authorList>
            <person name="Cea G.-C."/>
            <person name="William W."/>
        </authorList>
    </citation>
    <scope>NUCLEOTIDE SEQUENCE [LARGE SCALE GENOMIC DNA]</scope>
    <source>
        <strain evidence="3">DB21MT 5</strain>
    </source>
</reference>
<dbReference type="RefSeq" id="WP_112714704.1">
    <property type="nucleotide sequence ID" value="NZ_LS483250.1"/>
</dbReference>
<gene>
    <name evidence="2" type="ORF">MORIYA_2063</name>
</gene>
<keyword evidence="3" id="KW-1185">Reference proteome</keyword>
<organism evidence="2 3">
    <name type="scientific">Moritella yayanosii</name>
    <dbReference type="NCBI Taxonomy" id="69539"/>
    <lineage>
        <taxon>Bacteria</taxon>
        <taxon>Pseudomonadati</taxon>
        <taxon>Pseudomonadota</taxon>
        <taxon>Gammaproteobacteria</taxon>
        <taxon>Alteromonadales</taxon>
        <taxon>Moritellaceae</taxon>
        <taxon>Moritella</taxon>
    </lineage>
</organism>